<dbReference type="AlphaFoldDB" id="A0A0E9QX17"/>
<organism evidence="1">
    <name type="scientific">Anguilla anguilla</name>
    <name type="common">European freshwater eel</name>
    <name type="synonym">Muraena anguilla</name>
    <dbReference type="NCBI Taxonomy" id="7936"/>
    <lineage>
        <taxon>Eukaryota</taxon>
        <taxon>Metazoa</taxon>
        <taxon>Chordata</taxon>
        <taxon>Craniata</taxon>
        <taxon>Vertebrata</taxon>
        <taxon>Euteleostomi</taxon>
        <taxon>Actinopterygii</taxon>
        <taxon>Neopterygii</taxon>
        <taxon>Teleostei</taxon>
        <taxon>Anguilliformes</taxon>
        <taxon>Anguillidae</taxon>
        <taxon>Anguilla</taxon>
    </lineage>
</organism>
<proteinExistence type="predicted"/>
<sequence>MHGSKLSSFKQPNLWICLLNSPTCESGC</sequence>
<reference evidence="1" key="1">
    <citation type="submission" date="2014-11" db="EMBL/GenBank/DDBJ databases">
        <authorList>
            <person name="Amaro Gonzalez C."/>
        </authorList>
    </citation>
    <scope>NUCLEOTIDE SEQUENCE</scope>
</reference>
<name>A0A0E9QX17_ANGAN</name>
<dbReference type="EMBL" id="GBXM01087914">
    <property type="protein sequence ID" value="JAH20663.1"/>
    <property type="molecule type" value="Transcribed_RNA"/>
</dbReference>
<protein>
    <submittedName>
        <fullName evidence="1">Uncharacterized protein</fullName>
    </submittedName>
</protein>
<reference evidence="1" key="2">
    <citation type="journal article" date="2015" name="Fish Shellfish Immunol.">
        <title>Early steps in the European eel (Anguilla anguilla)-Vibrio vulnificus interaction in the gills: Role of the RtxA13 toxin.</title>
        <authorList>
            <person name="Callol A."/>
            <person name="Pajuelo D."/>
            <person name="Ebbesson L."/>
            <person name="Teles M."/>
            <person name="MacKenzie S."/>
            <person name="Amaro C."/>
        </authorList>
    </citation>
    <scope>NUCLEOTIDE SEQUENCE</scope>
</reference>
<evidence type="ECO:0000313" key="1">
    <source>
        <dbReference type="EMBL" id="JAH20663.1"/>
    </source>
</evidence>
<accession>A0A0E9QX17</accession>